<keyword evidence="3" id="KW-0805">Transcription regulation</keyword>
<dbReference type="CDD" id="cd08047">
    <property type="entry name" value="TAF7"/>
    <property type="match status" value="1"/>
</dbReference>
<gene>
    <name evidence="8" type="ORF">SPHA_67614</name>
</gene>
<sequence length="327" mass="36728">MVGVNIKVGASNSSKPNLKKRDGTAESAFDLEQHFILRLPLSAAQELRKDVQLGSVSLKDKLSIEVQNDLRHGTVRYGSEVFSSKIMDSPCMMETLKTVDQKTFYKIADVMQLLICTYDDDTSQDENESPRKKDKDKKYHYPHGICPPLKNVRKRRFRKTLKKKYTEQPDIEKEVKRLFRMDAEAIDVKWEVLTEEEKTLSESNSQNQIVEACGTAAPAEGNIYPSENSIGLDIEQVFGELSSSDDEDKDVNIMDSGEEEAAIMSRGAEAAQQLIDGLSQAVANDQDSSPYWFVFGYVITRLSLLSTSHWPGFKVKTEDAAAKGRQA</sequence>
<dbReference type="EMBL" id="CAHIKZ030004896">
    <property type="protein sequence ID" value="CAE1316968.1"/>
    <property type="molecule type" value="Genomic_DNA"/>
</dbReference>
<dbReference type="AlphaFoldDB" id="A0A812E755"/>
<evidence type="ECO:0000256" key="2">
    <source>
        <dbReference type="ARBA" id="ARBA00009368"/>
    </source>
</evidence>
<dbReference type="SMART" id="SM01370">
    <property type="entry name" value="TAFII55_N"/>
    <property type="match status" value="1"/>
</dbReference>
<dbReference type="GO" id="GO:0005669">
    <property type="term" value="C:transcription factor TFIID complex"/>
    <property type="evidence" value="ECO:0007669"/>
    <property type="project" value="InterPro"/>
</dbReference>
<keyword evidence="5" id="KW-0539">Nucleus</keyword>
<dbReference type="GO" id="GO:0016251">
    <property type="term" value="F:RNA polymerase II general transcription initiation factor activity"/>
    <property type="evidence" value="ECO:0007669"/>
    <property type="project" value="TreeGrafter"/>
</dbReference>
<feature type="compositionally biased region" description="Basic and acidic residues" evidence="6">
    <location>
        <begin position="128"/>
        <end position="139"/>
    </location>
</feature>
<keyword evidence="9" id="KW-1185">Reference proteome</keyword>
<organism evidence="8 9">
    <name type="scientific">Acanthosepion pharaonis</name>
    <name type="common">Pharaoh cuttlefish</name>
    <name type="synonym">Sepia pharaonis</name>
    <dbReference type="NCBI Taxonomy" id="158019"/>
    <lineage>
        <taxon>Eukaryota</taxon>
        <taxon>Metazoa</taxon>
        <taxon>Spiralia</taxon>
        <taxon>Lophotrochozoa</taxon>
        <taxon>Mollusca</taxon>
        <taxon>Cephalopoda</taxon>
        <taxon>Coleoidea</taxon>
        <taxon>Decapodiformes</taxon>
        <taxon>Sepiida</taxon>
        <taxon>Sepiina</taxon>
        <taxon>Sepiidae</taxon>
        <taxon>Acanthosepion</taxon>
    </lineage>
</organism>
<dbReference type="InterPro" id="IPR006751">
    <property type="entry name" value="TAFII55_prot_cons_reg"/>
</dbReference>
<dbReference type="OrthoDB" id="153872at2759"/>
<evidence type="ECO:0000256" key="1">
    <source>
        <dbReference type="ARBA" id="ARBA00004123"/>
    </source>
</evidence>
<evidence type="ECO:0000259" key="7">
    <source>
        <dbReference type="SMART" id="SM01370"/>
    </source>
</evidence>
<evidence type="ECO:0000256" key="6">
    <source>
        <dbReference type="SAM" id="MobiDB-lite"/>
    </source>
</evidence>
<evidence type="ECO:0000313" key="9">
    <source>
        <dbReference type="Proteomes" id="UP000597762"/>
    </source>
</evidence>
<proteinExistence type="inferred from homology"/>
<name>A0A812E755_ACAPH</name>
<comment type="similarity">
    <text evidence="2">Belongs to the TAF7 family.</text>
</comment>
<evidence type="ECO:0000313" key="8">
    <source>
        <dbReference type="EMBL" id="CAE1316968.1"/>
    </source>
</evidence>
<dbReference type="InterPro" id="IPR037817">
    <property type="entry name" value="TAF7"/>
</dbReference>
<dbReference type="PANTHER" id="PTHR12228:SF0">
    <property type="entry name" value="TATA-BOX BINDING PROTEIN ASSOCIATED FACTOR 7"/>
    <property type="match status" value="1"/>
</dbReference>
<comment type="caution">
    <text evidence="8">The sequence shown here is derived from an EMBL/GenBank/DDBJ whole genome shotgun (WGS) entry which is preliminary data.</text>
</comment>
<accession>A0A812E755</accession>
<dbReference type="GO" id="GO:0051123">
    <property type="term" value="P:RNA polymerase II preinitiation complex assembly"/>
    <property type="evidence" value="ECO:0007669"/>
    <property type="project" value="TreeGrafter"/>
</dbReference>
<reference evidence="8" key="1">
    <citation type="submission" date="2021-01" db="EMBL/GenBank/DDBJ databases">
        <authorList>
            <person name="Li R."/>
            <person name="Bekaert M."/>
        </authorList>
    </citation>
    <scope>NUCLEOTIDE SEQUENCE</scope>
    <source>
        <strain evidence="8">Farmed</strain>
    </source>
</reference>
<dbReference type="Proteomes" id="UP000597762">
    <property type="component" value="Unassembled WGS sequence"/>
</dbReference>
<feature type="region of interest" description="Disordered" evidence="6">
    <location>
        <begin position="121"/>
        <end position="140"/>
    </location>
</feature>
<feature type="domain" description="TAFII55 protein conserved region" evidence="7">
    <location>
        <begin position="31"/>
        <end position="187"/>
    </location>
</feature>
<evidence type="ECO:0000256" key="5">
    <source>
        <dbReference type="ARBA" id="ARBA00023242"/>
    </source>
</evidence>
<dbReference type="PANTHER" id="PTHR12228">
    <property type="entry name" value="TRANSCRIPTION INITIATION FACTOR TFIID 55 KD SUBUNIT-RELATED"/>
    <property type="match status" value="1"/>
</dbReference>
<evidence type="ECO:0000256" key="4">
    <source>
        <dbReference type="ARBA" id="ARBA00023163"/>
    </source>
</evidence>
<evidence type="ECO:0000256" key="3">
    <source>
        <dbReference type="ARBA" id="ARBA00023015"/>
    </source>
</evidence>
<keyword evidence="4" id="KW-0804">Transcription</keyword>
<comment type="subcellular location">
    <subcellularLocation>
        <location evidence="1">Nucleus</location>
    </subcellularLocation>
</comment>
<protein>
    <submittedName>
        <fullName evidence="8">TAF7</fullName>
    </submittedName>
</protein>
<dbReference type="Pfam" id="PF04658">
    <property type="entry name" value="TAFII55_N"/>
    <property type="match status" value="1"/>
</dbReference>